<evidence type="ECO:0000256" key="1">
    <source>
        <dbReference type="SAM" id="MobiDB-lite"/>
    </source>
</evidence>
<dbReference type="EMBL" id="CP096658">
    <property type="protein sequence ID" value="UPV99185.1"/>
    <property type="molecule type" value="Genomic_DNA"/>
</dbReference>
<dbReference type="Proteomes" id="UP000830434">
    <property type="component" value="Chromosome"/>
</dbReference>
<evidence type="ECO:0000259" key="2">
    <source>
        <dbReference type="Pfam" id="PF24035"/>
    </source>
</evidence>
<dbReference type="RefSeq" id="WP_248653684.1">
    <property type="nucleotide sequence ID" value="NZ_CP096658.1"/>
</dbReference>
<feature type="domain" description="DUF7344" evidence="2">
    <location>
        <begin position="18"/>
        <end position="87"/>
    </location>
</feature>
<dbReference type="InterPro" id="IPR036390">
    <property type="entry name" value="WH_DNA-bd_sf"/>
</dbReference>
<keyword evidence="4" id="KW-1185">Reference proteome</keyword>
<feature type="region of interest" description="Disordered" evidence="1">
    <location>
        <begin position="110"/>
        <end position="130"/>
    </location>
</feature>
<evidence type="ECO:0000313" key="3">
    <source>
        <dbReference type="EMBL" id="UPV99185.1"/>
    </source>
</evidence>
<name>A0A8U0IES4_9EURY</name>
<sequence length="130" mass="14259">MVHQDRTTVSERIDRSCELLRSAYRRRIIYALRRGGPASVGELADVVTAVGLVEDRQRAIASLVHTHLPKLSEAGVIEYEGAEETVSLAESVEELEPLLTVAARQEVDNEHLPFSGGNRRTDAVAGKVPE</sequence>
<dbReference type="GeneID" id="72190525"/>
<dbReference type="InterPro" id="IPR036388">
    <property type="entry name" value="WH-like_DNA-bd_sf"/>
</dbReference>
<evidence type="ECO:0000313" key="4">
    <source>
        <dbReference type="Proteomes" id="UP000830434"/>
    </source>
</evidence>
<dbReference type="KEGG" id="haxz:M0R88_11680"/>
<gene>
    <name evidence="3" type="ORF">M0R88_11680</name>
</gene>
<dbReference type="InterPro" id="IPR055768">
    <property type="entry name" value="DUF7344"/>
</dbReference>
<organism evidence="3 4">
    <name type="scientific">Halorussus gelatinilyticus</name>
    <dbReference type="NCBI Taxonomy" id="2937524"/>
    <lineage>
        <taxon>Archaea</taxon>
        <taxon>Methanobacteriati</taxon>
        <taxon>Methanobacteriota</taxon>
        <taxon>Stenosarchaea group</taxon>
        <taxon>Halobacteria</taxon>
        <taxon>Halobacteriales</taxon>
        <taxon>Haladaptataceae</taxon>
        <taxon>Halorussus</taxon>
    </lineage>
</organism>
<protein>
    <recommendedName>
        <fullName evidence="2">DUF7344 domain-containing protein</fullName>
    </recommendedName>
</protein>
<dbReference type="Pfam" id="PF24035">
    <property type="entry name" value="DUF7344"/>
    <property type="match status" value="1"/>
</dbReference>
<dbReference type="AlphaFoldDB" id="A0A8U0IES4"/>
<dbReference type="Gene3D" id="1.10.10.10">
    <property type="entry name" value="Winged helix-like DNA-binding domain superfamily/Winged helix DNA-binding domain"/>
    <property type="match status" value="1"/>
</dbReference>
<accession>A0A8U0IES4</accession>
<dbReference type="SUPFAM" id="SSF46785">
    <property type="entry name" value="Winged helix' DNA-binding domain"/>
    <property type="match status" value="1"/>
</dbReference>
<reference evidence="3" key="1">
    <citation type="submission" date="2022-04" db="EMBL/GenBank/DDBJ databases">
        <title>Diverse halophilic archaea isolated from saline environments.</title>
        <authorList>
            <person name="Cui H.-L."/>
        </authorList>
    </citation>
    <scope>NUCLEOTIDE SEQUENCE</scope>
    <source>
        <strain evidence="3">XZYJT40</strain>
    </source>
</reference>
<proteinExistence type="predicted"/>